<organism evidence="3 4">
    <name type="scientific">Aquamicrobium defluvii</name>
    <dbReference type="NCBI Taxonomy" id="69279"/>
    <lineage>
        <taxon>Bacteria</taxon>
        <taxon>Pseudomonadati</taxon>
        <taxon>Pseudomonadota</taxon>
        <taxon>Alphaproteobacteria</taxon>
        <taxon>Hyphomicrobiales</taxon>
        <taxon>Phyllobacteriaceae</taxon>
        <taxon>Aquamicrobium</taxon>
    </lineage>
</organism>
<evidence type="ECO:0008006" key="5">
    <source>
        <dbReference type="Google" id="ProtNLM"/>
    </source>
</evidence>
<keyword evidence="4" id="KW-1185">Reference proteome</keyword>
<name>A0A4R6YFI2_9HYPH</name>
<evidence type="ECO:0000256" key="1">
    <source>
        <dbReference type="SAM" id="MobiDB-lite"/>
    </source>
</evidence>
<evidence type="ECO:0000313" key="3">
    <source>
        <dbReference type="EMBL" id="TDR34909.1"/>
    </source>
</evidence>
<dbReference type="Proteomes" id="UP000294958">
    <property type="component" value="Unassembled WGS sequence"/>
</dbReference>
<comment type="caution">
    <text evidence="3">The sequence shown here is derived from an EMBL/GenBank/DDBJ whole genome shotgun (WGS) entry which is preliminary data.</text>
</comment>
<dbReference type="EMBL" id="SNZF01000012">
    <property type="protein sequence ID" value="TDR34909.1"/>
    <property type="molecule type" value="Genomic_DNA"/>
</dbReference>
<dbReference type="AlphaFoldDB" id="A0A4R6YFI2"/>
<evidence type="ECO:0000256" key="2">
    <source>
        <dbReference type="SAM" id="SignalP"/>
    </source>
</evidence>
<feature type="signal peptide" evidence="2">
    <location>
        <begin position="1"/>
        <end position="43"/>
    </location>
</feature>
<keyword evidence="2" id="KW-0732">Signal</keyword>
<sequence>MLLNLARTVGSATARRCVVRFAAFLFAVLAAFSLSFGSAHAHAAMAAESYAAADHIVAGKGHTSQEHVHTASCNDSNTDHDGHDGVCVSVSACGACAPLPSAGIVFIPQGMPAAAEPGSVSFPSDPPTLDRPPKLTVTA</sequence>
<protein>
    <recommendedName>
        <fullName evidence="5">CopL family metal-binding regulatory protein</fullName>
    </recommendedName>
</protein>
<reference evidence="3 4" key="1">
    <citation type="submission" date="2019-03" db="EMBL/GenBank/DDBJ databases">
        <title>Genomic Encyclopedia of Type Strains, Phase IV (KMG-IV): sequencing the most valuable type-strain genomes for metagenomic binning, comparative biology and taxonomic classification.</title>
        <authorList>
            <person name="Goeker M."/>
        </authorList>
    </citation>
    <scope>NUCLEOTIDE SEQUENCE [LARGE SCALE GENOMIC DNA]</scope>
    <source>
        <strain evidence="3 4">DSM 11603</strain>
    </source>
</reference>
<evidence type="ECO:0000313" key="4">
    <source>
        <dbReference type="Proteomes" id="UP000294958"/>
    </source>
</evidence>
<feature type="chain" id="PRO_5020989510" description="CopL family metal-binding regulatory protein" evidence="2">
    <location>
        <begin position="44"/>
        <end position="139"/>
    </location>
</feature>
<proteinExistence type="predicted"/>
<accession>A0A4R6YFI2</accession>
<gene>
    <name evidence="3" type="ORF">DES43_112121</name>
</gene>
<feature type="region of interest" description="Disordered" evidence="1">
    <location>
        <begin position="116"/>
        <end position="139"/>
    </location>
</feature>